<comment type="caution">
    <text evidence="2">The sequence shown here is derived from an EMBL/GenBank/DDBJ whole genome shotgun (WGS) entry which is preliminary data.</text>
</comment>
<dbReference type="InterPro" id="IPR011047">
    <property type="entry name" value="Quinoprotein_ADH-like_sf"/>
</dbReference>
<keyword evidence="3" id="KW-1185">Reference proteome</keyword>
<dbReference type="InterPro" id="IPR002372">
    <property type="entry name" value="PQQ_rpt_dom"/>
</dbReference>
<dbReference type="Pfam" id="PF13360">
    <property type="entry name" value="PQQ_2"/>
    <property type="match status" value="1"/>
</dbReference>
<reference evidence="2 3" key="1">
    <citation type="submission" date="2019-02" db="EMBL/GenBank/DDBJ databases">
        <title>Deep-cultivation of Planctomycetes and their phenomic and genomic characterization uncovers novel biology.</title>
        <authorList>
            <person name="Wiegand S."/>
            <person name="Jogler M."/>
            <person name="Boedeker C."/>
            <person name="Pinto D."/>
            <person name="Vollmers J."/>
            <person name="Rivas-Marin E."/>
            <person name="Kohn T."/>
            <person name="Peeters S.H."/>
            <person name="Heuer A."/>
            <person name="Rast P."/>
            <person name="Oberbeckmann S."/>
            <person name="Bunk B."/>
            <person name="Jeske O."/>
            <person name="Meyerdierks A."/>
            <person name="Storesund J.E."/>
            <person name="Kallscheuer N."/>
            <person name="Luecker S."/>
            <person name="Lage O.M."/>
            <person name="Pohl T."/>
            <person name="Merkel B.J."/>
            <person name="Hornburger P."/>
            <person name="Mueller R.-W."/>
            <person name="Bruemmer F."/>
            <person name="Labrenz M."/>
            <person name="Spormann A.M."/>
            <person name="Op Den Camp H."/>
            <person name="Overmann J."/>
            <person name="Amann R."/>
            <person name="Jetten M.S.M."/>
            <person name="Mascher T."/>
            <person name="Medema M.H."/>
            <person name="Devos D.P."/>
            <person name="Kaster A.-K."/>
            <person name="Ovreas L."/>
            <person name="Rohde M."/>
            <person name="Galperin M.Y."/>
            <person name="Jogler C."/>
        </authorList>
    </citation>
    <scope>NUCLEOTIDE SEQUENCE [LARGE SCALE GENOMIC DNA]</scope>
    <source>
        <strain evidence="2 3">Pla111</strain>
    </source>
</reference>
<sequence>MLLDKTVRFSLAGCLLAQMLVSISLGSDWPQWRGPTRDGVAQGTAWPESLGEDVLKLSWRVELGPSYSGPIVVGDRVFTTETRDEQTEVASAYDRRTGKRLWEAEWPGSLTVPFFAASNGSWIRATPVANTDTLFVAGIRDVLVALDTQTGAQRWRLDFPAELGSEAPKFGCASSPLLDSDYLYAQMGGGFVKVHQQTGKVAWRVAPDGGGMSGGAFSSPYLTNDNGQRLAVVQTREALKGIDAETGDELWTQTIEAFRGMNILTPVLYDGKLFTSAHTGRSQLWRRDGDDPGRLQQVWSNKSQAYMSSPVVVGDHLYLHLRNQRIQCLDLKTGEEAWRTQPYGKYQSMAVLGDRILALDERGELLLFRANPETFEEIDRRPISEAETWAHIAVCGGQLFVRELHALAVYDWVQE</sequence>
<evidence type="ECO:0000313" key="2">
    <source>
        <dbReference type="EMBL" id="TWT47605.1"/>
    </source>
</evidence>
<dbReference type="InterPro" id="IPR018391">
    <property type="entry name" value="PQQ_b-propeller_rpt"/>
</dbReference>
<dbReference type="SMART" id="SM00564">
    <property type="entry name" value="PQQ"/>
    <property type="match status" value="5"/>
</dbReference>
<protein>
    <submittedName>
        <fullName evidence="2">Outer membrane biogenesis protein BamB</fullName>
    </submittedName>
</protein>
<dbReference type="Proteomes" id="UP000318995">
    <property type="component" value="Unassembled WGS sequence"/>
</dbReference>
<name>A0A5C5WBX8_9BACT</name>
<dbReference type="OrthoDB" id="246101at2"/>
<dbReference type="SUPFAM" id="SSF50998">
    <property type="entry name" value="Quinoprotein alcohol dehydrogenase-like"/>
    <property type="match status" value="1"/>
</dbReference>
<proteinExistence type="predicted"/>
<dbReference type="InterPro" id="IPR015943">
    <property type="entry name" value="WD40/YVTN_repeat-like_dom_sf"/>
</dbReference>
<evidence type="ECO:0000313" key="3">
    <source>
        <dbReference type="Proteomes" id="UP000318995"/>
    </source>
</evidence>
<gene>
    <name evidence="2" type="ORF">Pla111_12200</name>
</gene>
<dbReference type="Gene3D" id="2.130.10.10">
    <property type="entry name" value="YVTN repeat-like/Quinoprotein amine dehydrogenase"/>
    <property type="match status" value="1"/>
</dbReference>
<dbReference type="AlphaFoldDB" id="A0A5C5WBX8"/>
<evidence type="ECO:0000259" key="1">
    <source>
        <dbReference type="Pfam" id="PF13360"/>
    </source>
</evidence>
<feature type="domain" description="Pyrrolo-quinoline quinone repeat" evidence="1">
    <location>
        <begin position="89"/>
        <end position="340"/>
    </location>
</feature>
<organism evidence="2 3">
    <name type="scientific">Botrimarina hoheduenensis</name>
    <dbReference type="NCBI Taxonomy" id="2528000"/>
    <lineage>
        <taxon>Bacteria</taxon>
        <taxon>Pseudomonadati</taxon>
        <taxon>Planctomycetota</taxon>
        <taxon>Planctomycetia</taxon>
        <taxon>Pirellulales</taxon>
        <taxon>Lacipirellulaceae</taxon>
        <taxon>Botrimarina</taxon>
    </lineage>
</organism>
<dbReference type="RefSeq" id="WP_146572333.1">
    <property type="nucleotide sequence ID" value="NZ_SJPH01000002.1"/>
</dbReference>
<accession>A0A5C5WBX8</accession>
<dbReference type="PANTHER" id="PTHR34512:SF30">
    <property type="entry name" value="OUTER MEMBRANE PROTEIN ASSEMBLY FACTOR BAMB"/>
    <property type="match status" value="1"/>
</dbReference>
<dbReference type="PANTHER" id="PTHR34512">
    <property type="entry name" value="CELL SURFACE PROTEIN"/>
    <property type="match status" value="1"/>
</dbReference>
<dbReference type="EMBL" id="SJPH01000002">
    <property type="protein sequence ID" value="TWT47605.1"/>
    <property type="molecule type" value="Genomic_DNA"/>
</dbReference>